<dbReference type="Gene3D" id="2.170.300.10">
    <property type="entry name" value="Tie2 ligand-binding domain superfamily"/>
    <property type="match status" value="1"/>
</dbReference>
<evidence type="ECO:0000313" key="5">
    <source>
        <dbReference type="Proteomes" id="UP001165740"/>
    </source>
</evidence>
<keyword evidence="3" id="KW-0812">Transmembrane</keyword>
<evidence type="ECO:0000256" key="1">
    <source>
        <dbReference type="ARBA" id="ARBA00022536"/>
    </source>
</evidence>
<feature type="domain" description="Kazal-like" evidence="4">
    <location>
        <begin position="59"/>
        <end position="82"/>
    </location>
</feature>
<organism evidence="5 6">
    <name type="scientific">Biomphalaria glabrata</name>
    <name type="common">Bloodfluke planorb</name>
    <name type="synonym">Freshwater snail</name>
    <dbReference type="NCBI Taxonomy" id="6526"/>
    <lineage>
        <taxon>Eukaryota</taxon>
        <taxon>Metazoa</taxon>
        <taxon>Spiralia</taxon>
        <taxon>Lophotrochozoa</taxon>
        <taxon>Mollusca</taxon>
        <taxon>Gastropoda</taxon>
        <taxon>Heterobranchia</taxon>
        <taxon>Euthyneura</taxon>
        <taxon>Panpulmonata</taxon>
        <taxon>Hygrophila</taxon>
        <taxon>Lymnaeoidea</taxon>
        <taxon>Planorbidae</taxon>
        <taxon>Biomphalaria</taxon>
    </lineage>
</organism>
<protein>
    <submittedName>
        <fullName evidence="6 7">Platelet endothelial aggregation receptor 1-like isoform X1</fullName>
    </submittedName>
</protein>
<dbReference type="RefSeq" id="XP_055884521.1">
    <property type="nucleotide sequence ID" value="XM_056028546.1"/>
</dbReference>
<keyword evidence="1" id="KW-0245">EGF-like domain</keyword>
<keyword evidence="5" id="KW-1185">Reference proteome</keyword>
<sequence>MQYQDQEAQVLQVYTVNEYITNPISQVNISTGNKTDNYLTLCEVEIYGDCPEGKHDLDCNQTCDAKCGHHCSTYDGSCNYICLGFSNPPECNKSCPSAVWGVNCTLACNTLCKNSSCNKVTGQCNNGCSAGYRGLWCNEECPEGQWGDDCSNNCSSNCWTQVCNKQSGLCESGCHGFSNPPDCTQDCPDGSWGLNCHSKCSTQCINQICQSVTGHCMFNCTEGCNYLTYSEVKETGKNEMTFGAGMGIGFVLGVVVIATLEVIMLIIYRVRKKSAATSHENKDLSNDKLQAYDGVNEMNVYTHSYETTCSPELKGDNRNDSSQQTSEYSNLQSPVYETF</sequence>
<reference evidence="6 7" key="1">
    <citation type="submission" date="2025-04" db="UniProtKB">
        <authorList>
            <consortium name="RefSeq"/>
        </authorList>
    </citation>
    <scope>IDENTIFICATION</scope>
</reference>
<gene>
    <name evidence="6 7" type="primary">LOC106077948</name>
</gene>
<name>A0A9W3ABB5_BIOGL</name>
<dbReference type="AlphaFoldDB" id="A0A9W3ABB5"/>
<dbReference type="GO" id="GO:0005044">
    <property type="term" value="F:scavenger receptor activity"/>
    <property type="evidence" value="ECO:0007669"/>
    <property type="project" value="InterPro"/>
</dbReference>
<feature type="transmembrane region" description="Helical" evidence="3">
    <location>
        <begin position="242"/>
        <end position="268"/>
    </location>
</feature>
<dbReference type="RefSeq" id="XP_055884522.1">
    <property type="nucleotide sequence ID" value="XM_056028547.1"/>
</dbReference>
<evidence type="ECO:0000313" key="6">
    <source>
        <dbReference type="RefSeq" id="XP_055884521.1"/>
    </source>
</evidence>
<dbReference type="PROSITE" id="PS00282">
    <property type="entry name" value="KAZAL_1"/>
    <property type="match status" value="1"/>
</dbReference>
<evidence type="ECO:0000256" key="2">
    <source>
        <dbReference type="SAM" id="MobiDB-lite"/>
    </source>
</evidence>
<feature type="region of interest" description="Disordered" evidence="2">
    <location>
        <begin position="309"/>
        <end position="339"/>
    </location>
</feature>
<dbReference type="PANTHER" id="PTHR24043">
    <property type="entry name" value="SCAVENGER RECEPTOR CLASS F"/>
    <property type="match status" value="1"/>
</dbReference>
<evidence type="ECO:0000256" key="3">
    <source>
        <dbReference type="SAM" id="Phobius"/>
    </source>
</evidence>
<dbReference type="PANTHER" id="PTHR24043:SF8">
    <property type="entry name" value="EGF-LIKE DOMAIN-CONTAINING PROTEIN"/>
    <property type="match status" value="1"/>
</dbReference>
<accession>A0A9W3ABB5</accession>
<dbReference type="InterPro" id="IPR002350">
    <property type="entry name" value="Kazal_dom"/>
</dbReference>
<dbReference type="GeneID" id="106077948"/>
<dbReference type="Proteomes" id="UP001165740">
    <property type="component" value="Chromosome 5"/>
</dbReference>
<keyword evidence="3" id="KW-0472">Membrane</keyword>
<proteinExistence type="predicted"/>
<dbReference type="InterPro" id="IPR042635">
    <property type="entry name" value="MEGF10/SREC1/2-like"/>
</dbReference>
<keyword evidence="3" id="KW-1133">Transmembrane helix</keyword>
<evidence type="ECO:0000313" key="7">
    <source>
        <dbReference type="RefSeq" id="XP_055884522.1"/>
    </source>
</evidence>
<feature type="compositionally biased region" description="Polar residues" evidence="2">
    <location>
        <begin position="320"/>
        <end position="339"/>
    </location>
</feature>
<evidence type="ECO:0000259" key="4">
    <source>
        <dbReference type="PROSITE" id="PS00282"/>
    </source>
</evidence>